<organism evidence="5 6">
    <name type="scientific">Mesorhizobium zhangyense</name>
    <dbReference type="NCBI Taxonomy" id="1776730"/>
    <lineage>
        <taxon>Bacteria</taxon>
        <taxon>Pseudomonadati</taxon>
        <taxon>Pseudomonadota</taxon>
        <taxon>Alphaproteobacteria</taxon>
        <taxon>Hyphomicrobiales</taxon>
        <taxon>Phyllobacteriaceae</taxon>
        <taxon>Mesorhizobium</taxon>
    </lineage>
</organism>
<reference evidence="5 6" key="1">
    <citation type="submission" date="2020-02" db="EMBL/GenBank/DDBJ databases">
        <title>Genome sequence of the type strain CGMCC 1.15528 of Mesorhizobium zhangyense.</title>
        <authorList>
            <person name="Gao J."/>
            <person name="Sun J."/>
        </authorList>
    </citation>
    <scope>NUCLEOTIDE SEQUENCE [LARGE SCALE GENOMIC DNA]</scope>
    <source>
        <strain evidence="5 6">CGMCC 1.15528</strain>
    </source>
</reference>
<dbReference type="GO" id="GO:0005524">
    <property type="term" value="F:ATP binding"/>
    <property type="evidence" value="ECO:0007669"/>
    <property type="project" value="UniProtKB-KW"/>
</dbReference>
<name>A0A7C9R8I2_9HYPH</name>
<dbReference type="Gene3D" id="3.40.50.300">
    <property type="entry name" value="P-loop containing nucleotide triphosphate hydrolases"/>
    <property type="match status" value="1"/>
</dbReference>
<dbReference type="GO" id="GO:0016887">
    <property type="term" value="F:ATP hydrolysis activity"/>
    <property type="evidence" value="ECO:0007669"/>
    <property type="project" value="InterPro"/>
</dbReference>
<evidence type="ECO:0000259" key="4">
    <source>
        <dbReference type="PROSITE" id="PS50893"/>
    </source>
</evidence>
<evidence type="ECO:0000256" key="3">
    <source>
        <dbReference type="ARBA" id="ARBA00022840"/>
    </source>
</evidence>
<dbReference type="InterPro" id="IPR003593">
    <property type="entry name" value="AAA+_ATPase"/>
</dbReference>
<evidence type="ECO:0000313" key="6">
    <source>
        <dbReference type="Proteomes" id="UP000481252"/>
    </source>
</evidence>
<dbReference type="SUPFAM" id="SSF52540">
    <property type="entry name" value="P-loop containing nucleoside triphosphate hydrolases"/>
    <property type="match status" value="1"/>
</dbReference>
<dbReference type="AlphaFoldDB" id="A0A7C9R8I2"/>
<accession>A0A7C9R8I2</accession>
<dbReference type="InterPro" id="IPR032823">
    <property type="entry name" value="BCA_ABC_TP_C"/>
</dbReference>
<proteinExistence type="predicted"/>
<dbReference type="InterPro" id="IPR003439">
    <property type="entry name" value="ABC_transporter-like_ATP-bd"/>
</dbReference>
<gene>
    <name evidence="5" type="ORF">G6N74_17025</name>
</gene>
<dbReference type="RefSeq" id="WP_165119126.1">
    <property type="nucleotide sequence ID" value="NZ_JAAKZG010000006.1"/>
</dbReference>
<keyword evidence="1" id="KW-0813">Transport</keyword>
<keyword evidence="2" id="KW-0547">Nucleotide-binding</keyword>
<dbReference type="GO" id="GO:0005886">
    <property type="term" value="C:plasma membrane"/>
    <property type="evidence" value="ECO:0007669"/>
    <property type="project" value="TreeGrafter"/>
</dbReference>
<dbReference type="Pfam" id="PF12399">
    <property type="entry name" value="BCA_ABC_TP_C"/>
    <property type="match status" value="1"/>
</dbReference>
<evidence type="ECO:0000313" key="5">
    <source>
        <dbReference type="EMBL" id="NGN42774.1"/>
    </source>
</evidence>
<dbReference type="SMART" id="SM00382">
    <property type="entry name" value="AAA"/>
    <property type="match status" value="1"/>
</dbReference>
<evidence type="ECO:0000256" key="2">
    <source>
        <dbReference type="ARBA" id="ARBA00022741"/>
    </source>
</evidence>
<evidence type="ECO:0000256" key="1">
    <source>
        <dbReference type="ARBA" id="ARBA00022448"/>
    </source>
</evidence>
<comment type="caution">
    <text evidence="5">The sequence shown here is derived from an EMBL/GenBank/DDBJ whole genome shotgun (WGS) entry which is preliminary data.</text>
</comment>
<dbReference type="Proteomes" id="UP000481252">
    <property type="component" value="Unassembled WGS sequence"/>
</dbReference>
<feature type="domain" description="ABC transporter" evidence="4">
    <location>
        <begin position="5"/>
        <end position="239"/>
    </location>
</feature>
<dbReference type="InterPro" id="IPR051120">
    <property type="entry name" value="ABC_AA/LPS_Transport"/>
</dbReference>
<dbReference type="CDD" id="cd03219">
    <property type="entry name" value="ABC_Mj1267_LivG_branched"/>
    <property type="match status" value="1"/>
</dbReference>
<dbReference type="Pfam" id="PF00005">
    <property type="entry name" value="ABC_tran"/>
    <property type="match status" value="1"/>
</dbReference>
<dbReference type="EMBL" id="JAAKZG010000006">
    <property type="protein sequence ID" value="NGN42774.1"/>
    <property type="molecule type" value="Genomic_DNA"/>
</dbReference>
<protein>
    <submittedName>
        <fullName evidence="5">ABC transporter ATP-binding protein</fullName>
    </submittedName>
</protein>
<dbReference type="PANTHER" id="PTHR45772:SF9">
    <property type="entry name" value="CONSERVED COMPONENT OF ABC TRANSPORTER FOR NATURAL AMINO ACIDS"/>
    <property type="match status" value="1"/>
</dbReference>
<dbReference type="InterPro" id="IPR027417">
    <property type="entry name" value="P-loop_NTPase"/>
</dbReference>
<sequence length="242" mass="26029">MTPLLTTRDLRKNYGGLRAVDGVDFTLLPGEIHAIIGPNGAGKTTFVSLVCGRVMPSSGTIIFDGDDITDLPAYRRVRQGIAYTFQITSVFAHLSAYDNVALPMQRTLTDGRSRAKLHAGVMNALERTGLAGRANSLAGTLSYGHQRLLEVAMGLALKPRLLILDEPTQGLSDGEIAGFMDLVREIAQDATVLLIEHNMQVVMGLADRITVMNAGRILAEGTPADIRANDEVQRAYLGTEPA</sequence>
<dbReference type="PANTHER" id="PTHR45772">
    <property type="entry name" value="CONSERVED COMPONENT OF ABC TRANSPORTER FOR NATURAL AMINO ACIDS-RELATED"/>
    <property type="match status" value="1"/>
</dbReference>
<keyword evidence="3 5" id="KW-0067">ATP-binding</keyword>
<dbReference type="PROSITE" id="PS50893">
    <property type="entry name" value="ABC_TRANSPORTER_2"/>
    <property type="match status" value="1"/>
</dbReference>
<keyword evidence="6" id="KW-1185">Reference proteome</keyword>